<dbReference type="AlphaFoldDB" id="A0A956SCS9"/>
<keyword evidence="1" id="KW-0812">Transmembrane</keyword>
<protein>
    <submittedName>
        <fullName evidence="2">Prepilin-type N-terminal cleavage/methylation domain-containing protein</fullName>
    </submittedName>
</protein>
<dbReference type="Gene3D" id="3.30.700.10">
    <property type="entry name" value="Glycoprotein, Type 4 Pilin"/>
    <property type="match status" value="1"/>
</dbReference>
<reference evidence="2" key="2">
    <citation type="journal article" date="2021" name="Microbiome">
        <title>Successional dynamics and alternative stable states in a saline activated sludge microbial community over 9 years.</title>
        <authorList>
            <person name="Wang Y."/>
            <person name="Ye J."/>
            <person name="Ju F."/>
            <person name="Liu L."/>
            <person name="Boyd J.A."/>
            <person name="Deng Y."/>
            <person name="Parks D.H."/>
            <person name="Jiang X."/>
            <person name="Yin X."/>
            <person name="Woodcroft B.J."/>
            <person name="Tyson G.W."/>
            <person name="Hugenholtz P."/>
            <person name="Polz M.F."/>
            <person name="Zhang T."/>
        </authorList>
    </citation>
    <scope>NUCLEOTIDE SEQUENCE</scope>
    <source>
        <strain evidence="2">HKST-UBA02</strain>
    </source>
</reference>
<dbReference type="Proteomes" id="UP000739538">
    <property type="component" value="Unassembled WGS sequence"/>
</dbReference>
<proteinExistence type="predicted"/>
<dbReference type="InterPro" id="IPR012902">
    <property type="entry name" value="N_methyl_site"/>
</dbReference>
<keyword evidence="1" id="KW-0472">Membrane</keyword>
<dbReference type="NCBIfam" id="TIGR02532">
    <property type="entry name" value="IV_pilin_GFxxxE"/>
    <property type="match status" value="1"/>
</dbReference>
<organism evidence="2 3">
    <name type="scientific">Eiseniibacteriota bacterium</name>
    <dbReference type="NCBI Taxonomy" id="2212470"/>
    <lineage>
        <taxon>Bacteria</taxon>
        <taxon>Candidatus Eiseniibacteriota</taxon>
    </lineage>
</organism>
<comment type="caution">
    <text evidence="2">The sequence shown here is derived from an EMBL/GenBank/DDBJ whole genome shotgun (WGS) entry which is preliminary data.</text>
</comment>
<evidence type="ECO:0000313" key="3">
    <source>
        <dbReference type="Proteomes" id="UP000739538"/>
    </source>
</evidence>
<dbReference type="InterPro" id="IPR045584">
    <property type="entry name" value="Pilin-like"/>
</dbReference>
<name>A0A956SCS9_UNCEI</name>
<keyword evidence="1" id="KW-1133">Transmembrane helix</keyword>
<evidence type="ECO:0000256" key="1">
    <source>
        <dbReference type="SAM" id="Phobius"/>
    </source>
</evidence>
<accession>A0A956SCS9</accession>
<dbReference type="SUPFAM" id="SSF54523">
    <property type="entry name" value="Pili subunits"/>
    <property type="match status" value="1"/>
</dbReference>
<gene>
    <name evidence="2" type="ORF">KDA27_08435</name>
</gene>
<dbReference type="EMBL" id="JAGQHS010000033">
    <property type="protein sequence ID" value="MCA9755812.1"/>
    <property type="molecule type" value="Genomic_DNA"/>
</dbReference>
<dbReference type="Pfam" id="PF07963">
    <property type="entry name" value="N_methyl"/>
    <property type="match status" value="1"/>
</dbReference>
<feature type="transmembrane region" description="Helical" evidence="1">
    <location>
        <begin position="6"/>
        <end position="30"/>
    </location>
</feature>
<evidence type="ECO:0000313" key="2">
    <source>
        <dbReference type="EMBL" id="MCA9755812.1"/>
    </source>
</evidence>
<sequence>MSGERGLTMIEIVVVLAVMAVLAGISVPVATRQLQKSKIHATRQEMSDLSKSLRAYGSDVGFDPSDVRWGRFPAETAGTGAYRTILGTDLEVNATGTTWNPVLRKGWNGPYISPERVRTDPDGQGSEANVPGYQVDGWGRYYVYRNRNASGGRVRNGDAERLVTLTSGGPDRDPSTASDNITLVVYRGRIH</sequence>
<reference evidence="2" key="1">
    <citation type="submission" date="2020-04" db="EMBL/GenBank/DDBJ databases">
        <authorList>
            <person name="Zhang T."/>
        </authorList>
    </citation>
    <scope>NUCLEOTIDE SEQUENCE</scope>
    <source>
        <strain evidence="2">HKST-UBA02</strain>
    </source>
</reference>